<accession>A0A1B1C413</accession>
<organism evidence="1 2">
    <name type="scientific">Rhizobium leguminosarum</name>
    <dbReference type="NCBI Taxonomy" id="384"/>
    <lineage>
        <taxon>Bacteria</taxon>
        <taxon>Pseudomonadati</taxon>
        <taxon>Pseudomonadota</taxon>
        <taxon>Alphaproteobacteria</taxon>
        <taxon>Hyphomicrobiales</taxon>
        <taxon>Rhizobiaceae</taxon>
        <taxon>Rhizobium/Agrobacterium group</taxon>
        <taxon>Rhizobium</taxon>
    </lineage>
</organism>
<sequence length="63" mass="7363">MADVRRIIRAAYRRKGMGWVNGKPVKDLPTRRHLARFAFLAITTGSRKDKIERVSFYNEGDRL</sequence>
<dbReference type="EMBL" id="CP016286">
    <property type="protein sequence ID" value="ANP84467.1"/>
    <property type="molecule type" value="Genomic_DNA"/>
</dbReference>
<proteinExistence type="predicted"/>
<gene>
    <name evidence="1" type="ORF">BA011_01065</name>
</gene>
<reference evidence="1 2" key="1">
    <citation type="submission" date="2016-06" db="EMBL/GenBank/DDBJ databases">
        <title>Microsymbionts genomes from the relict species Vavilovia formosa.</title>
        <authorList>
            <person name="Chirak E."/>
            <person name="Kimeklis A."/>
            <person name="Andronov E."/>
        </authorList>
    </citation>
    <scope>NUCLEOTIDE SEQUENCE [LARGE SCALE GENOMIC DNA]</scope>
    <source>
        <strain evidence="1 2">Vaf10</strain>
    </source>
</reference>
<evidence type="ECO:0000313" key="1">
    <source>
        <dbReference type="EMBL" id="ANP84467.1"/>
    </source>
</evidence>
<dbReference type="Proteomes" id="UP000092691">
    <property type="component" value="Chromosome"/>
</dbReference>
<protein>
    <submittedName>
        <fullName evidence="1">Uncharacterized protein</fullName>
    </submittedName>
</protein>
<name>A0A1B1C413_RHILE</name>
<evidence type="ECO:0000313" key="2">
    <source>
        <dbReference type="Proteomes" id="UP000092691"/>
    </source>
</evidence>
<dbReference type="AlphaFoldDB" id="A0A1B1C413"/>